<comment type="subunit">
    <text evidence="3">Homodimer.</text>
</comment>
<evidence type="ECO:0000256" key="9">
    <source>
        <dbReference type="ARBA" id="ARBA00023163"/>
    </source>
</evidence>
<accession>A0ABW3U152</accession>
<dbReference type="Pfam" id="PF02742">
    <property type="entry name" value="Fe_dep_repr_C"/>
    <property type="match status" value="1"/>
</dbReference>
<dbReference type="PROSITE" id="PS50944">
    <property type="entry name" value="HTH_DTXR"/>
    <property type="match status" value="1"/>
</dbReference>
<comment type="caution">
    <text evidence="13">The sequence shown here is derived from an EMBL/GenBank/DDBJ whole genome shotgun (WGS) entry which is preliminary data.</text>
</comment>
<dbReference type="PANTHER" id="PTHR33238">
    <property type="entry name" value="IRON (METAL) DEPENDENT REPRESSOR, DTXR FAMILY"/>
    <property type="match status" value="1"/>
</dbReference>
<dbReference type="Pfam" id="PF01325">
    <property type="entry name" value="Fe_dep_repress"/>
    <property type="match status" value="1"/>
</dbReference>
<gene>
    <name evidence="13" type="primary">mntR</name>
    <name evidence="13" type="ORF">ACFQ38_12675</name>
</gene>
<dbReference type="InterPro" id="IPR036388">
    <property type="entry name" value="WH-like_DNA-bd_sf"/>
</dbReference>
<dbReference type="Gene3D" id="1.10.10.10">
    <property type="entry name" value="Winged helix-like DNA-binding domain superfamily/Winged helix DNA-binding domain"/>
    <property type="match status" value="1"/>
</dbReference>
<feature type="domain" description="HTH dtxR-type" evidence="12">
    <location>
        <begin position="1"/>
        <end position="63"/>
    </location>
</feature>
<evidence type="ECO:0000256" key="7">
    <source>
        <dbReference type="ARBA" id="ARBA00023125"/>
    </source>
</evidence>
<dbReference type="SUPFAM" id="SSF46785">
    <property type="entry name" value="Winged helix' DNA-binding domain"/>
    <property type="match status" value="1"/>
</dbReference>
<dbReference type="SMART" id="SM00529">
    <property type="entry name" value="HTH_DTXR"/>
    <property type="match status" value="1"/>
</dbReference>
<keyword evidence="8" id="KW-0010">Activator</keyword>
<dbReference type="NCBIfam" id="NF003025">
    <property type="entry name" value="PRK03902.1"/>
    <property type="match status" value="1"/>
</dbReference>
<evidence type="ECO:0000259" key="12">
    <source>
        <dbReference type="PROSITE" id="PS50944"/>
    </source>
</evidence>
<keyword evidence="5" id="KW-0678">Repressor</keyword>
<name>A0ABW3U152_9BACL</name>
<proteinExistence type="inferred from homology"/>
<evidence type="ECO:0000256" key="1">
    <source>
        <dbReference type="ARBA" id="ARBA00004496"/>
    </source>
</evidence>
<protein>
    <recommendedName>
        <fullName evidence="11">Manganese transport regulator</fullName>
    </recommendedName>
</protein>
<organism evidence="13 14">
    <name type="scientific">Sporosarcina contaminans</name>
    <dbReference type="NCBI Taxonomy" id="633403"/>
    <lineage>
        <taxon>Bacteria</taxon>
        <taxon>Bacillati</taxon>
        <taxon>Bacillota</taxon>
        <taxon>Bacilli</taxon>
        <taxon>Bacillales</taxon>
        <taxon>Caryophanaceae</taxon>
        <taxon>Sporosarcina</taxon>
    </lineage>
</organism>
<keyword evidence="10" id="KW-0464">Manganese</keyword>
<evidence type="ECO:0000313" key="14">
    <source>
        <dbReference type="Proteomes" id="UP001597231"/>
    </source>
</evidence>
<dbReference type="InterPro" id="IPR022687">
    <property type="entry name" value="HTH_DTXR"/>
</dbReference>
<keyword evidence="9" id="KW-0804">Transcription</keyword>
<comment type="subcellular location">
    <subcellularLocation>
        <location evidence="1">Cytoplasm</location>
    </subcellularLocation>
</comment>
<evidence type="ECO:0000313" key="13">
    <source>
        <dbReference type="EMBL" id="MFD1205944.1"/>
    </source>
</evidence>
<evidence type="ECO:0000256" key="10">
    <source>
        <dbReference type="ARBA" id="ARBA00023211"/>
    </source>
</evidence>
<comment type="similarity">
    <text evidence="2">Belongs to the DtxR/MntR family.</text>
</comment>
<evidence type="ECO:0000256" key="3">
    <source>
        <dbReference type="ARBA" id="ARBA00011738"/>
    </source>
</evidence>
<dbReference type="InterPro" id="IPR050536">
    <property type="entry name" value="DtxR_MntR_Metal-Reg"/>
</dbReference>
<evidence type="ECO:0000256" key="5">
    <source>
        <dbReference type="ARBA" id="ARBA00022491"/>
    </source>
</evidence>
<evidence type="ECO:0000256" key="8">
    <source>
        <dbReference type="ARBA" id="ARBA00023159"/>
    </source>
</evidence>
<dbReference type="Proteomes" id="UP001597231">
    <property type="component" value="Unassembled WGS sequence"/>
</dbReference>
<keyword evidence="14" id="KW-1185">Reference proteome</keyword>
<dbReference type="InterPro" id="IPR036390">
    <property type="entry name" value="WH_DNA-bd_sf"/>
</dbReference>
<keyword evidence="7" id="KW-0238">DNA-binding</keyword>
<dbReference type="InterPro" id="IPR036421">
    <property type="entry name" value="Fe_dep_repressor_sf"/>
</dbReference>
<reference evidence="14" key="1">
    <citation type="journal article" date="2019" name="Int. J. Syst. Evol. Microbiol.">
        <title>The Global Catalogue of Microorganisms (GCM) 10K type strain sequencing project: providing services to taxonomists for standard genome sequencing and annotation.</title>
        <authorList>
            <consortium name="The Broad Institute Genomics Platform"/>
            <consortium name="The Broad Institute Genome Sequencing Center for Infectious Disease"/>
            <person name="Wu L."/>
            <person name="Ma J."/>
        </authorList>
    </citation>
    <scope>NUCLEOTIDE SEQUENCE [LARGE SCALE GENOMIC DNA]</scope>
    <source>
        <strain evidence="14">CCUG 53915</strain>
    </source>
</reference>
<evidence type="ECO:0000256" key="2">
    <source>
        <dbReference type="ARBA" id="ARBA00007871"/>
    </source>
</evidence>
<keyword evidence="6" id="KW-0805">Transcription regulation</keyword>
<dbReference type="Gene3D" id="1.10.60.10">
    <property type="entry name" value="Iron dependent repressor, metal binding and dimerisation domain"/>
    <property type="match status" value="1"/>
</dbReference>
<dbReference type="InterPro" id="IPR022689">
    <property type="entry name" value="Iron_dep_repressor"/>
</dbReference>
<dbReference type="RefSeq" id="WP_336824429.1">
    <property type="nucleotide sequence ID" value="NZ_JBHTLT010000102.1"/>
</dbReference>
<dbReference type="PANTHER" id="PTHR33238:SF11">
    <property type="entry name" value="TRANSCRIPTIONAL REGULATOR MNTR"/>
    <property type="match status" value="1"/>
</dbReference>
<dbReference type="SUPFAM" id="SSF47979">
    <property type="entry name" value="Iron-dependent repressor protein, dimerization domain"/>
    <property type="match status" value="1"/>
</dbReference>
<evidence type="ECO:0000256" key="6">
    <source>
        <dbReference type="ARBA" id="ARBA00023015"/>
    </source>
</evidence>
<evidence type="ECO:0000256" key="4">
    <source>
        <dbReference type="ARBA" id="ARBA00022490"/>
    </source>
</evidence>
<evidence type="ECO:0000256" key="11">
    <source>
        <dbReference type="ARBA" id="ARBA00032593"/>
    </source>
</evidence>
<dbReference type="EMBL" id="JBHTLT010000102">
    <property type="protein sequence ID" value="MFD1205944.1"/>
    <property type="molecule type" value="Genomic_DNA"/>
</dbReference>
<keyword evidence="4" id="KW-0963">Cytoplasm</keyword>
<dbReference type="InterPro" id="IPR001367">
    <property type="entry name" value="Fe_dep_repressor"/>
</dbReference>
<sequence length="143" mass="16745">MATPSMEDYIEQIYLQIEGKGEARVSDVAEALSVLPSSVTKMAQRLDREGYLIYERYRGLELTEKGLKFGKKLLRRHELLEQFLRIIGVEEQNIYQDVEGIEHHLSWNAMDRITDLVEAMEEDKEFVRNLKERQAIAEEVDEK</sequence>